<reference evidence="9 10" key="1">
    <citation type="journal article" date="2009" name="Appl. Environ. Microbiol.">
        <title>Three genomes from the phylum Acidobacteria provide insight into the lifestyles of these microorganisms in soils.</title>
        <authorList>
            <person name="Ward N.L."/>
            <person name="Challacombe J.F."/>
            <person name="Janssen P.H."/>
            <person name="Henrissat B."/>
            <person name="Coutinho P.M."/>
            <person name="Wu M."/>
            <person name="Xie G."/>
            <person name="Haft D.H."/>
            <person name="Sait M."/>
            <person name="Badger J."/>
            <person name="Barabote R.D."/>
            <person name="Bradley B."/>
            <person name="Brettin T.S."/>
            <person name="Brinkac L.M."/>
            <person name="Bruce D."/>
            <person name="Creasy T."/>
            <person name="Daugherty S.C."/>
            <person name="Davidsen T.M."/>
            <person name="DeBoy R.T."/>
            <person name="Detter J.C."/>
            <person name="Dodson R.J."/>
            <person name="Durkin A.S."/>
            <person name="Ganapathy A."/>
            <person name="Gwinn-Giglio M."/>
            <person name="Han C.S."/>
            <person name="Khouri H."/>
            <person name="Kiss H."/>
            <person name="Kothari S.P."/>
            <person name="Madupu R."/>
            <person name="Nelson K.E."/>
            <person name="Nelson W.C."/>
            <person name="Paulsen I."/>
            <person name="Penn K."/>
            <person name="Ren Q."/>
            <person name="Rosovitz M.J."/>
            <person name="Selengut J.D."/>
            <person name="Shrivastava S."/>
            <person name="Sullivan S.A."/>
            <person name="Tapia R."/>
            <person name="Thompson L.S."/>
            <person name="Watkins K.L."/>
            <person name="Yang Q."/>
            <person name="Yu C."/>
            <person name="Zafar N."/>
            <person name="Zhou L."/>
            <person name="Kuske C.R."/>
        </authorList>
    </citation>
    <scope>NUCLEOTIDE SEQUENCE [LARGE SCALE GENOMIC DNA]</scope>
    <source>
        <strain evidence="10">ATCC 51196 / DSM 11244 / BCRC 80197 / JCM 7670 / NBRC 15755 / NCIMB 13165 / 161</strain>
    </source>
</reference>
<feature type="transmembrane region" description="Helical" evidence="8">
    <location>
        <begin position="95"/>
        <end position="113"/>
    </location>
</feature>
<protein>
    <submittedName>
        <fullName evidence="9">Putative membrane protein</fullName>
    </submittedName>
</protein>
<evidence type="ECO:0000256" key="4">
    <source>
        <dbReference type="ARBA" id="ARBA00022679"/>
    </source>
</evidence>
<evidence type="ECO:0000256" key="2">
    <source>
        <dbReference type="ARBA" id="ARBA00022475"/>
    </source>
</evidence>
<keyword evidence="6 8" id="KW-1133">Transmembrane helix</keyword>
<keyword evidence="7 8" id="KW-0472">Membrane</keyword>
<keyword evidence="10" id="KW-1185">Reference proteome</keyword>
<gene>
    <name evidence="9" type="ordered locus">ACP_1938</name>
</gene>
<name>C1F8C7_ACIC5</name>
<evidence type="ECO:0000256" key="5">
    <source>
        <dbReference type="ARBA" id="ARBA00022692"/>
    </source>
</evidence>
<dbReference type="STRING" id="240015.ACP_1938"/>
<evidence type="ECO:0000256" key="3">
    <source>
        <dbReference type="ARBA" id="ARBA00022676"/>
    </source>
</evidence>
<comment type="subcellular location">
    <subcellularLocation>
        <location evidence="1">Cell membrane</location>
        <topology evidence="1">Multi-pass membrane protein</topology>
    </subcellularLocation>
</comment>
<dbReference type="AlphaFoldDB" id="C1F8C7"/>
<keyword evidence="3" id="KW-0328">Glycosyltransferase</keyword>
<dbReference type="EMBL" id="CP001472">
    <property type="protein sequence ID" value="ACO34507.1"/>
    <property type="molecule type" value="Genomic_DNA"/>
</dbReference>
<keyword evidence="2" id="KW-1003">Cell membrane</keyword>
<keyword evidence="5 8" id="KW-0812">Transmembrane</keyword>
<keyword evidence="4" id="KW-0808">Transferase</keyword>
<dbReference type="InParanoid" id="C1F8C7"/>
<dbReference type="Proteomes" id="UP000002207">
    <property type="component" value="Chromosome"/>
</dbReference>
<evidence type="ECO:0000256" key="8">
    <source>
        <dbReference type="SAM" id="Phobius"/>
    </source>
</evidence>
<evidence type="ECO:0000256" key="7">
    <source>
        <dbReference type="ARBA" id="ARBA00023136"/>
    </source>
</evidence>
<dbReference type="PANTHER" id="PTHR33908:SF11">
    <property type="entry name" value="MEMBRANE PROTEIN"/>
    <property type="match status" value="1"/>
</dbReference>
<sequence>MVTGHGYSSPFGGYTGPSAWTAPLYPFFIAAVFRLFGIYSQTSALVLMLWNVLFDALAVFPLWHIARRSFGLRTARASVWMWAICPFTFQYIPRIWVSTLAMLLFAMIFALMLRMRGIGEAPQPLSATATPRRWLLFGLLWGVLALGEASCLLCLPVSLIWLLLPAWREPGRSQLRGMTTRAAASVAIIVACMTPWMIRNTIAFHRFIPMRTDLGLELAIGNGPGAEGLPLVYDHPSVNPVQFRLYSRLGEIEYCRERGSLAKSLIRTNPAHYAADTLRRIDFYWFGVPPPSNPNILIQYLPTGVFAFFGLCGLAGLALALHNKAPAASLMAFSFLLLPLLYYFVFVEDRFRYTLDPLIYCLTAYLWLCAEEGYRVRWLTPGWWRSHFPLSK</sequence>
<organism evidence="9 10">
    <name type="scientific">Acidobacterium capsulatum (strain ATCC 51196 / DSM 11244 / BCRC 80197 / JCM 7670 / NBRC 15755 / NCIMB 13165 / 161)</name>
    <dbReference type="NCBI Taxonomy" id="240015"/>
    <lineage>
        <taxon>Bacteria</taxon>
        <taxon>Pseudomonadati</taxon>
        <taxon>Acidobacteriota</taxon>
        <taxon>Terriglobia</taxon>
        <taxon>Terriglobales</taxon>
        <taxon>Acidobacteriaceae</taxon>
        <taxon>Acidobacterium</taxon>
    </lineage>
</organism>
<dbReference type="GO" id="GO:0005886">
    <property type="term" value="C:plasma membrane"/>
    <property type="evidence" value="ECO:0007669"/>
    <property type="project" value="UniProtKB-SubCell"/>
</dbReference>
<dbReference type="InterPro" id="IPR050297">
    <property type="entry name" value="LipidA_mod_glycosyltrf_83"/>
</dbReference>
<dbReference type="PANTHER" id="PTHR33908">
    <property type="entry name" value="MANNOSYLTRANSFERASE YKCB-RELATED"/>
    <property type="match status" value="1"/>
</dbReference>
<evidence type="ECO:0000256" key="1">
    <source>
        <dbReference type="ARBA" id="ARBA00004651"/>
    </source>
</evidence>
<feature type="transmembrane region" description="Helical" evidence="8">
    <location>
        <begin position="182"/>
        <end position="202"/>
    </location>
</feature>
<feature type="transmembrane region" description="Helical" evidence="8">
    <location>
        <begin position="134"/>
        <end position="162"/>
    </location>
</feature>
<proteinExistence type="predicted"/>
<dbReference type="GO" id="GO:0009103">
    <property type="term" value="P:lipopolysaccharide biosynthetic process"/>
    <property type="evidence" value="ECO:0007669"/>
    <property type="project" value="UniProtKB-ARBA"/>
</dbReference>
<feature type="transmembrane region" description="Helical" evidence="8">
    <location>
        <begin position="44"/>
        <end position="66"/>
    </location>
</feature>
<dbReference type="HOGENOM" id="CLU_615273_0_0_0"/>
<evidence type="ECO:0000313" key="10">
    <source>
        <dbReference type="Proteomes" id="UP000002207"/>
    </source>
</evidence>
<evidence type="ECO:0000313" key="9">
    <source>
        <dbReference type="EMBL" id="ACO34507.1"/>
    </source>
</evidence>
<feature type="transmembrane region" description="Helical" evidence="8">
    <location>
        <begin position="327"/>
        <end position="345"/>
    </location>
</feature>
<dbReference type="eggNOG" id="COG1807">
    <property type="taxonomic scope" value="Bacteria"/>
</dbReference>
<feature type="transmembrane region" description="Helical" evidence="8">
    <location>
        <begin position="20"/>
        <end position="37"/>
    </location>
</feature>
<dbReference type="GO" id="GO:0016763">
    <property type="term" value="F:pentosyltransferase activity"/>
    <property type="evidence" value="ECO:0007669"/>
    <property type="project" value="TreeGrafter"/>
</dbReference>
<feature type="transmembrane region" description="Helical" evidence="8">
    <location>
        <begin position="300"/>
        <end position="321"/>
    </location>
</feature>
<accession>C1F8C7</accession>
<dbReference type="KEGG" id="aca:ACP_1938"/>
<evidence type="ECO:0000256" key="6">
    <source>
        <dbReference type="ARBA" id="ARBA00022989"/>
    </source>
</evidence>